<dbReference type="GO" id="GO:0051539">
    <property type="term" value="F:4 iron, 4 sulfur cluster binding"/>
    <property type="evidence" value="ECO:0007669"/>
    <property type="project" value="UniProtKB-KW"/>
</dbReference>
<evidence type="ECO:0000256" key="1">
    <source>
        <dbReference type="ARBA" id="ARBA00022485"/>
    </source>
</evidence>
<dbReference type="Pfam" id="PF01077">
    <property type="entry name" value="NIR_SIR"/>
    <property type="match status" value="1"/>
</dbReference>
<dbReference type="PANTHER" id="PTHR43809">
    <property type="entry name" value="NITRITE REDUCTASE (NADH) LARGE SUBUNIT"/>
    <property type="match status" value="1"/>
</dbReference>
<reference evidence="10 11" key="1">
    <citation type="submission" date="2014-07" db="EMBL/GenBank/DDBJ databases">
        <authorList>
            <person name="McCorrison J."/>
            <person name="Sanka R."/>
            <person name="Torralba M."/>
            <person name="Gillis M."/>
            <person name="Haft D.H."/>
            <person name="Methe B."/>
            <person name="Sutton G."/>
            <person name="Nelson K.E."/>
        </authorList>
    </citation>
    <scope>NUCLEOTIDE SEQUENCE [LARGE SCALE GENOMIC DNA]</scope>
    <source>
        <strain evidence="10 11">DNF00314</strain>
    </source>
</reference>
<evidence type="ECO:0000256" key="5">
    <source>
        <dbReference type="ARBA" id="ARBA00023004"/>
    </source>
</evidence>
<dbReference type="InterPro" id="IPR006067">
    <property type="entry name" value="NO2/SO3_Rdtase_4Fe4S_dom"/>
</dbReference>
<dbReference type="eggNOG" id="COG1251">
    <property type="taxonomic scope" value="Bacteria"/>
</dbReference>
<dbReference type="Pfam" id="PF03460">
    <property type="entry name" value="NIR_SIR_ferr"/>
    <property type="match status" value="1"/>
</dbReference>
<feature type="domain" description="Nitrite/sulphite reductase 4Fe-4S" evidence="7">
    <location>
        <begin position="83"/>
        <end position="215"/>
    </location>
</feature>
<evidence type="ECO:0000313" key="11">
    <source>
        <dbReference type="Proteomes" id="UP000029628"/>
    </source>
</evidence>
<accession>A0A096AIQ0</accession>
<dbReference type="GO" id="GO:0016491">
    <property type="term" value="F:oxidoreductase activity"/>
    <property type="evidence" value="ECO:0007669"/>
    <property type="project" value="UniProtKB-KW"/>
</dbReference>
<feature type="domain" description="DUF1858" evidence="9">
    <location>
        <begin position="260"/>
        <end position="313"/>
    </location>
</feature>
<keyword evidence="2" id="KW-0349">Heme</keyword>
<gene>
    <name evidence="10" type="ORF">HMPREF0872_08130</name>
</gene>
<evidence type="ECO:0000256" key="2">
    <source>
        <dbReference type="ARBA" id="ARBA00022617"/>
    </source>
</evidence>
<evidence type="ECO:0000259" key="9">
    <source>
        <dbReference type="Pfam" id="PF08984"/>
    </source>
</evidence>
<dbReference type="InterPro" id="IPR038062">
    <property type="entry name" value="ScdA-like_N_sf"/>
</dbReference>
<evidence type="ECO:0000256" key="6">
    <source>
        <dbReference type="ARBA" id="ARBA00023014"/>
    </source>
</evidence>
<dbReference type="InterPro" id="IPR023883">
    <property type="entry name" value="CHP03980_redox-disulphide"/>
</dbReference>
<dbReference type="PANTHER" id="PTHR43809:SF1">
    <property type="entry name" value="NITRITE REDUCTASE (NADH) LARGE SUBUNIT"/>
    <property type="match status" value="1"/>
</dbReference>
<dbReference type="PROSITE" id="PS00365">
    <property type="entry name" value="NIR_SIR"/>
    <property type="match status" value="1"/>
</dbReference>
<dbReference type="InterPro" id="IPR015077">
    <property type="entry name" value="DUF1858"/>
</dbReference>
<dbReference type="InterPro" id="IPR036136">
    <property type="entry name" value="Nit/Sulf_reduc_fer-like_dom_sf"/>
</dbReference>
<organism evidence="10 11">
    <name type="scientific">Veillonella montpellierensis DNF00314</name>
    <dbReference type="NCBI Taxonomy" id="1401067"/>
    <lineage>
        <taxon>Bacteria</taxon>
        <taxon>Bacillati</taxon>
        <taxon>Bacillota</taxon>
        <taxon>Negativicutes</taxon>
        <taxon>Veillonellales</taxon>
        <taxon>Veillonellaceae</taxon>
        <taxon>Veillonella</taxon>
    </lineage>
</organism>
<dbReference type="AlphaFoldDB" id="A0A096AIQ0"/>
<dbReference type="Proteomes" id="UP000029628">
    <property type="component" value="Unassembled WGS sequence"/>
</dbReference>
<protein>
    <submittedName>
        <fullName evidence="10">Nitrite reductase</fullName>
    </submittedName>
</protein>
<comment type="caution">
    <text evidence="10">The sequence shown here is derived from an EMBL/GenBank/DDBJ whole genome shotgun (WGS) entry which is preliminary data.</text>
</comment>
<proteinExistence type="predicted"/>
<keyword evidence="4" id="KW-0560">Oxidoreductase</keyword>
<dbReference type="NCBIfam" id="TIGR03980">
    <property type="entry name" value="prismane_assoc"/>
    <property type="match status" value="2"/>
</dbReference>
<dbReference type="Pfam" id="PF08984">
    <property type="entry name" value="DUF1858"/>
    <property type="match status" value="2"/>
</dbReference>
<name>A0A096AIQ0_9FIRM</name>
<evidence type="ECO:0000259" key="8">
    <source>
        <dbReference type="Pfam" id="PF03460"/>
    </source>
</evidence>
<sequence length="400" mass="43745">MSQIAANLQRIRNGQRRYAITPRIPGGFVQPALLQKFIDVANKYKVTLKITGAQRIMITGLRAEDVNDAWAMLGMKPAYTVANRVRSVTMCPGTTFCKRAKQDSVKLGMQLEKKYTSLEMPSKVKMSVSGCPNSCTEGALKDIGIIGSVNGWSIYAGGSGGAHPRLGKLIAHVPNESDVLIIVDRMINYYKEQAQIERVGEFIDRIGLETFKQAVLGPDYMQYAAPIESENTTTSDIEQVVPTAKVAPTMDDVNAKYPIITPDTIIRDIVDTYPDCVPILQDMGMGCLGCPSSTAEPLSQAAHIHGVNVYDLVSKLNSVRATLLEPDQAKPLQKGEPITKDTIIRDIVHIYPEVVPYLQDKGMGCLGCPSSTAEPLWQAAQIHGFDVTHLVDELNERKGA</sequence>
<dbReference type="SUPFAM" id="SSF56014">
    <property type="entry name" value="Nitrite and sulphite reductase 4Fe-4S domain-like"/>
    <property type="match status" value="1"/>
</dbReference>
<evidence type="ECO:0000256" key="4">
    <source>
        <dbReference type="ARBA" id="ARBA00023002"/>
    </source>
</evidence>
<dbReference type="SUPFAM" id="SSF55124">
    <property type="entry name" value="Nitrite/Sulfite reductase N-terminal domain-like"/>
    <property type="match status" value="1"/>
</dbReference>
<dbReference type="GO" id="GO:0020037">
    <property type="term" value="F:heme binding"/>
    <property type="evidence" value="ECO:0007669"/>
    <property type="project" value="InterPro"/>
</dbReference>
<feature type="domain" description="DUF1858" evidence="9">
    <location>
        <begin position="338"/>
        <end position="391"/>
    </location>
</feature>
<keyword evidence="11" id="KW-1185">Reference proteome</keyword>
<dbReference type="PRINTS" id="PR00397">
    <property type="entry name" value="SIROHAEM"/>
</dbReference>
<dbReference type="InterPro" id="IPR005117">
    <property type="entry name" value="NiRdtase/SiRdtase_haem-b_fer"/>
</dbReference>
<dbReference type="InterPro" id="IPR006066">
    <property type="entry name" value="NO2/SO3_Rdtase_FeS/sirohaem_BS"/>
</dbReference>
<dbReference type="EMBL" id="JRNT01000039">
    <property type="protein sequence ID" value="KGF46456.1"/>
    <property type="molecule type" value="Genomic_DNA"/>
</dbReference>
<evidence type="ECO:0000313" key="10">
    <source>
        <dbReference type="EMBL" id="KGF46456.1"/>
    </source>
</evidence>
<keyword evidence="6" id="KW-0411">Iron-sulfur</keyword>
<dbReference type="Gene3D" id="3.30.413.10">
    <property type="entry name" value="Sulfite Reductase Hemoprotein, domain 1"/>
    <property type="match status" value="1"/>
</dbReference>
<keyword evidence="5" id="KW-0408">Iron</keyword>
<evidence type="ECO:0000256" key="3">
    <source>
        <dbReference type="ARBA" id="ARBA00022723"/>
    </source>
</evidence>
<dbReference type="SUPFAM" id="SSF140683">
    <property type="entry name" value="SP0561-like"/>
    <property type="match status" value="2"/>
</dbReference>
<feature type="domain" description="Nitrite/Sulfite reductase ferredoxin-like" evidence="8">
    <location>
        <begin position="13"/>
        <end position="74"/>
    </location>
</feature>
<dbReference type="InterPro" id="IPR052034">
    <property type="entry name" value="NasD-like"/>
</dbReference>
<dbReference type="Gene3D" id="1.10.3910.10">
    <property type="entry name" value="SP0561-like"/>
    <property type="match status" value="2"/>
</dbReference>
<dbReference type="RefSeq" id="WP_038153168.1">
    <property type="nucleotide sequence ID" value="NZ_JRNT01000039.1"/>
</dbReference>
<dbReference type="InterPro" id="IPR045854">
    <property type="entry name" value="NO2/SO3_Rdtase_4Fe4S_sf"/>
</dbReference>
<evidence type="ECO:0000259" key="7">
    <source>
        <dbReference type="Pfam" id="PF01077"/>
    </source>
</evidence>
<dbReference type="GO" id="GO:0046872">
    <property type="term" value="F:metal ion binding"/>
    <property type="evidence" value="ECO:0007669"/>
    <property type="project" value="UniProtKB-KW"/>
</dbReference>
<keyword evidence="1" id="KW-0004">4Fe-4S</keyword>
<keyword evidence="3" id="KW-0479">Metal-binding</keyword>